<evidence type="ECO:0000313" key="6">
    <source>
        <dbReference type="EMBL" id="SUQ12762.1"/>
    </source>
</evidence>
<name>A0A316A6P1_9FIRM</name>
<keyword evidence="6" id="KW-0969">Cilium</keyword>
<proteinExistence type="inferred from homology"/>
<sequence>METGFITPIQLWGSLAETGKTAQTENSSAGIFKGIFENAVKDVTDTQKELEQQQYLLSTGQIDDVHTVTIAASEAQLSVDMLVQLRNKAVESYNELMRISL</sequence>
<dbReference type="Proteomes" id="UP000254051">
    <property type="component" value="Unassembled WGS sequence"/>
</dbReference>
<evidence type="ECO:0000256" key="4">
    <source>
        <dbReference type="HAMAP-Rule" id="MF_00724"/>
    </source>
</evidence>
<dbReference type="AlphaFoldDB" id="A0A316A6P1"/>
<evidence type="ECO:0000256" key="2">
    <source>
        <dbReference type="ARBA" id="ARBA00009272"/>
    </source>
</evidence>
<dbReference type="GO" id="GO:0071973">
    <property type="term" value="P:bacterial-type flagellum-dependent cell motility"/>
    <property type="evidence" value="ECO:0007669"/>
    <property type="project" value="InterPro"/>
</dbReference>
<keyword evidence="3 4" id="KW-0975">Bacterial flagellum</keyword>
<comment type="similarity">
    <text evidence="2 4">Belongs to the FliE family.</text>
</comment>
<dbReference type="NCBIfam" id="TIGR00205">
    <property type="entry name" value="fliE"/>
    <property type="match status" value="1"/>
</dbReference>
<dbReference type="Pfam" id="PF02049">
    <property type="entry name" value="FliE"/>
    <property type="match status" value="1"/>
</dbReference>
<dbReference type="GO" id="GO:0009425">
    <property type="term" value="C:bacterial-type flagellum basal body"/>
    <property type="evidence" value="ECO:0007669"/>
    <property type="project" value="UniProtKB-SubCell"/>
</dbReference>
<keyword evidence="6" id="KW-0966">Cell projection</keyword>
<dbReference type="HAMAP" id="MF_00724">
    <property type="entry name" value="FliE"/>
    <property type="match status" value="1"/>
</dbReference>
<dbReference type="RefSeq" id="WP_109708757.1">
    <property type="nucleotide sequence ID" value="NZ_QGDS01000001.1"/>
</dbReference>
<comment type="subcellular location">
    <subcellularLocation>
        <location evidence="1 4">Bacterial flagellum basal body</location>
    </subcellularLocation>
</comment>
<evidence type="ECO:0000313" key="7">
    <source>
        <dbReference type="Proteomes" id="UP000254051"/>
    </source>
</evidence>
<dbReference type="GO" id="GO:0005198">
    <property type="term" value="F:structural molecule activity"/>
    <property type="evidence" value="ECO:0007669"/>
    <property type="project" value="UniProtKB-UniRule"/>
</dbReference>
<evidence type="ECO:0000256" key="3">
    <source>
        <dbReference type="ARBA" id="ARBA00023143"/>
    </source>
</evidence>
<reference evidence="7" key="1">
    <citation type="submission" date="2017-07" db="EMBL/GenBank/DDBJ databases">
        <authorList>
            <person name="Varghese N."/>
            <person name="Submissions S."/>
        </authorList>
    </citation>
    <scope>NUCLEOTIDE SEQUENCE [LARGE SCALE GENOMIC DNA]</scope>
    <source>
        <strain evidence="7">NLAE-zl-C134</strain>
    </source>
</reference>
<evidence type="ECO:0000256" key="5">
    <source>
        <dbReference type="NCBIfam" id="TIGR00205"/>
    </source>
</evidence>
<dbReference type="PRINTS" id="PR01006">
    <property type="entry name" value="FLGHOOKFLIE"/>
</dbReference>
<dbReference type="GO" id="GO:0003774">
    <property type="term" value="F:cytoskeletal motor activity"/>
    <property type="evidence" value="ECO:0007669"/>
    <property type="project" value="InterPro"/>
</dbReference>
<organism evidence="6 7">
    <name type="scientific">Faecalicatena contorta</name>
    <dbReference type="NCBI Taxonomy" id="39482"/>
    <lineage>
        <taxon>Bacteria</taxon>
        <taxon>Bacillati</taxon>
        <taxon>Bacillota</taxon>
        <taxon>Clostridia</taxon>
        <taxon>Lachnospirales</taxon>
        <taxon>Lachnospiraceae</taxon>
        <taxon>Faecalicatena</taxon>
    </lineage>
</organism>
<gene>
    <name evidence="4" type="primary">fliE</name>
    <name evidence="6" type="ORF">SAMN05216529_101659</name>
</gene>
<dbReference type="OrthoDB" id="9812413at2"/>
<dbReference type="PANTHER" id="PTHR34653:SF1">
    <property type="entry name" value="FLAGELLAR HOOK-BASAL BODY COMPLEX PROTEIN FLIE"/>
    <property type="match status" value="1"/>
</dbReference>
<dbReference type="PANTHER" id="PTHR34653">
    <property type="match status" value="1"/>
</dbReference>
<evidence type="ECO:0000256" key="1">
    <source>
        <dbReference type="ARBA" id="ARBA00004117"/>
    </source>
</evidence>
<keyword evidence="7" id="KW-1185">Reference proteome</keyword>
<protein>
    <recommendedName>
        <fullName evidence="4 5">Flagellar hook-basal body complex protein FliE</fullName>
    </recommendedName>
</protein>
<dbReference type="EMBL" id="UHJJ01000001">
    <property type="protein sequence ID" value="SUQ12762.1"/>
    <property type="molecule type" value="Genomic_DNA"/>
</dbReference>
<accession>A0A316A6P1</accession>
<dbReference type="InterPro" id="IPR001624">
    <property type="entry name" value="FliE"/>
</dbReference>
<keyword evidence="6" id="KW-0282">Flagellum</keyword>